<name>A0A8C5H5S9_GOUWI</name>
<reference evidence="3" key="3">
    <citation type="submission" date="2025-09" db="UniProtKB">
        <authorList>
            <consortium name="Ensembl"/>
        </authorList>
    </citation>
    <scope>IDENTIFICATION</scope>
</reference>
<dbReference type="Pfam" id="PF01344">
    <property type="entry name" value="Kelch_1"/>
    <property type="match status" value="1"/>
</dbReference>
<dbReference type="SMART" id="SM00612">
    <property type="entry name" value="Kelch"/>
    <property type="match status" value="1"/>
</dbReference>
<dbReference type="SUPFAM" id="SSF117281">
    <property type="entry name" value="Kelch motif"/>
    <property type="match status" value="1"/>
</dbReference>
<evidence type="ECO:0000256" key="2">
    <source>
        <dbReference type="ARBA" id="ARBA00022737"/>
    </source>
</evidence>
<dbReference type="Proteomes" id="UP000694680">
    <property type="component" value="Chromosome 17"/>
</dbReference>
<keyword evidence="2" id="KW-0677">Repeat</keyword>
<dbReference type="PANTHER" id="PTHR45632:SF3">
    <property type="entry name" value="KELCH-LIKE PROTEIN 32"/>
    <property type="match status" value="1"/>
</dbReference>
<protein>
    <submittedName>
        <fullName evidence="3">Uncharacterized protein</fullName>
    </submittedName>
</protein>
<dbReference type="PANTHER" id="PTHR45632">
    <property type="entry name" value="LD33804P"/>
    <property type="match status" value="1"/>
</dbReference>
<sequence length="139" mass="15634">MGDTNQWTLIGSMGTPRFDLGVVAYMGRIFAVGGRDGSRDLRSVEAYDPDTDTWHDVPEMVHSHSDFGIAVMNKRIFVVSFYTERKIVESFDSTTNSWSVVFSGRDRYYDILSCCVISGLPNIAEYYSPREPVLPGTQC</sequence>
<keyword evidence="1" id="KW-0880">Kelch repeat</keyword>
<organism evidence="3 4">
    <name type="scientific">Gouania willdenowi</name>
    <name type="common">Blunt-snouted clingfish</name>
    <name type="synonym">Lepadogaster willdenowi</name>
    <dbReference type="NCBI Taxonomy" id="441366"/>
    <lineage>
        <taxon>Eukaryota</taxon>
        <taxon>Metazoa</taxon>
        <taxon>Chordata</taxon>
        <taxon>Craniata</taxon>
        <taxon>Vertebrata</taxon>
        <taxon>Euteleostomi</taxon>
        <taxon>Actinopterygii</taxon>
        <taxon>Neopterygii</taxon>
        <taxon>Teleostei</taxon>
        <taxon>Neoteleostei</taxon>
        <taxon>Acanthomorphata</taxon>
        <taxon>Ovalentaria</taxon>
        <taxon>Blenniimorphae</taxon>
        <taxon>Blenniiformes</taxon>
        <taxon>Gobiesocoidei</taxon>
        <taxon>Gobiesocidae</taxon>
        <taxon>Gobiesocinae</taxon>
        <taxon>Gouania</taxon>
    </lineage>
</organism>
<dbReference type="InterPro" id="IPR015915">
    <property type="entry name" value="Kelch-typ_b-propeller"/>
</dbReference>
<evidence type="ECO:0000313" key="4">
    <source>
        <dbReference type="Proteomes" id="UP000694680"/>
    </source>
</evidence>
<dbReference type="AlphaFoldDB" id="A0A8C5H5S9"/>
<accession>A0A8C5H5S9</accession>
<dbReference type="Gene3D" id="2.120.10.80">
    <property type="entry name" value="Kelch-type beta propeller"/>
    <property type="match status" value="1"/>
</dbReference>
<dbReference type="Ensembl" id="ENSGWIT00000042851.1">
    <property type="protein sequence ID" value="ENSGWIP00000039407.1"/>
    <property type="gene ID" value="ENSGWIG00000020015.1"/>
</dbReference>
<dbReference type="InterPro" id="IPR006652">
    <property type="entry name" value="Kelch_1"/>
</dbReference>
<reference evidence="3" key="2">
    <citation type="submission" date="2025-08" db="UniProtKB">
        <authorList>
            <consortium name="Ensembl"/>
        </authorList>
    </citation>
    <scope>IDENTIFICATION</scope>
</reference>
<reference evidence="3" key="1">
    <citation type="submission" date="2020-06" db="EMBL/GenBank/DDBJ databases">
        <authorList>
            <consortium name="Wellcome Sanger Institute Data Sharing"/>
        </authorList>
    </citation>
    <scope>NUCLEOTIDE SEQUENCE [LARGE SCALE GENOMIC DNA]</scope>
</reference>
<evidence type="ECO:0000256" key="1">
    <source>
        <dbReference type="ARBA" id="ARBA00022441"/>
    </source>
</evidence>
<evidence type="ECO:0000313" key="3">
    <source>
        <dbReference type="Ensembl" id="ENSGWIP00000039407.1"/>
    </source>
</evidence>
<proteinExistence type="predicted"/>
<keyword evidence="4" id="KW-1185">Reference proteome</keyword>